<gene>
    <name evidence="2" type="ORF">C8F04DRAFT_1086858</name>
</gene>
<dbReference type="Pfam" id="PF00651">
    <property type="entry name" value="BTB"/>
    <property type="match status" value="1"/>
</dbReference>
<feature type="domain" description="BTB" evidence="1">
    <location>
        <begin position="26"/>
        <end position="54"/>
    </location>
</feature>
<evidence type="ECO:0000313" key="2">
    <source>
        <dbReference type="EMBL" id="KAJ7039025.1"/>
    </source>
</evidence>
<dbReference type="PROSITE" id="PS50097">
    <property type="entry name" value="BTB"/>
    <property type="match status" value="1"/>
</dbReference>
<comment type="caution">
    <text evidence="2">The sequence shown here is derived from an EMBL/GenBank/DDBJ whole genome shotgun (WGS) entry which is preliminary data.</text>
</comment>
<proteinExistence type="predicted"/>
<keyword evidence="3" id="KW-1185">Reference proteome</keyword>
<organism evidence="2 3">
    <name type="scientific">Mycena alexandri</name>
    <dbReference type="NCBI Taxonomy" id="1745969"/>
    <lineage>
        <taxon>Eukaryota</taxon>
        <taxon>Fungi</taxon>
        <taxon>Dikarya</taxon>
        <taxon>Basidiomycota</taxon>
        <taxon>Agaricomycotina</taxon>
        <taxon>Agaricomycetes</taxon>
        <taxon>Agaricomycetidae</taxon>
        <taxon>Agaricales</taxon>
        <taxon>Marasmiineae</taxon>
        <taxon>Mycenaceae</taxon>
        <taxon>Mycena</taxon>
    </lineage>
</organism>
<dbReference type="InterPro" id="IPR011333">
    <property type="entry name" value="SKP1/BTB/POZ_sf"/>
</dbReference>
<dbReference type="Gene3D" id="3.30.710.10">
    <property type="entry name" value="Potassium Channel Kv1.1, Chain A"/>
    <property type="match status" value="1"/>
</dbReference>
<accession>A0AAD6T5V7</accession>
<dbReference type="AlphaFoldDB" id="A0AAD6T5V7"/>
<dbReference type="InterPro" id="IPR000210">
    <property type="entry name" value="BTB/POZ_dom"/>
</dbReference>
<name>A0AAD6T5V7_9AGAR</name>
<dbReference type="Proteomes" id="UP001218188">
    <property type="component" value="Unassembled WGS sequence"/>
</dbReference>
<dbReference type="EMBL" id="JARJCM010000028">
    <property type="protein sequence ID" value="KAJ7039025.1"/>
    <property type="molecule type" value="Genomic_DNA"/>
</dbReference>
<evidence type="ECO:0000313" key="3">
    <source>
        <dbReference type="Proteomes" id="UP001218188"/>
    </source>
</evidence>
<sequence>MSRPPTKRQRTEDAPVNRSEIWHNDGSVVLQAENTQFRVHQSVLAMHSQFFRGIQGLPQPLDQPPSMGVLSLNCRTRLWMLTI</sequence>
<evidence type="ECO:0000259" key="1">
    <source>
        <dbReference type="PROSITE" id="PS50097"/>
    </source>
</evidence>
<protein>
    <recommendedName>
        <fullName evidence="1">BTB domain-containing protein</fullName>
    </recommendedName>
</protein>
<reference evidence="2" key="1">
    <citation type="submission" date="2023-03" db="EMBL/GenBank/DDBJ databases">
        <title>Massive genome expansion in bonnet fungi (Mycena s.s.) driven by repeated elements and novel gene families across ecological guilds.</title>
        <authorList>
            <consortium name="Lawrence Berkeley National Laboratory"/>
            <person name="Harder C.B."/>
            <person name="Miyauchi S."/>
            <person name="Viragh M."/>
            <person name="Kuo A."/>
            <person name="Thoen E."/>
            <person name="Andreopoulos B."/>
            <person name="Lu D."/>
            <person name="Skrede I."/>
            <person name="Drula E."/>
            <person name="Henrissat B."/>
            <person name="Morin E."/>
            <person name="Kohler A."/>
            <person name="Barry K."/>
            <person name="LaButti K."/>
            <person name="Morin E."/>
            <person name="Salamov A."/>
            <person name="Lipzen A."/>
            <person name="Mereny Z."/>
            <person name="Hegedus B."/>
            <person name="Baldrian P."/>
            <person name="Stursova M."/>
            <person name="Weitz H."/>
            <person name="Taylor A."/>
            <person name="Grigoriev I.V."/>
            <person name="Nagy L.G."/>
            <person name="Martin F."/>
            <person name="Kauserud H."/>
        </authorList>
    </citation>
    <scope>NUCLEOTIDE SEQUENCE</scope>
    <source>
        <strain evidence="2">CBHHK200</strain>
    </source>
</reference>
<dbReference type="CDD" id="cd18186">
    <property type="entry name" value="BTB_POZ_ZBTB_KLHL-like"/>
    <property type="match status" value="1"/>
</dbReference>